<feature type="DNA-binding region" description="H-T-H motif" evidence="4">
    <location>
        <begin position="41"/>
        <end position="60"/>
    </location>
</feature>
<dbReference type="EMBL" id="PGFS01000001">
    <property type="protein sequence ID" value="MDH4572575.1"/>
    <property type="molecule type" value="Genomic_DNA"/>
</dbReference>
<gene>
    <name evidence="6" type="ORF">CUR86_08970</name>
</gene>
<dbReference type="Gene3D" id="1.10.357.10">
    <property type="entry name" value="Tetracycline Repressor, domain 2"/>
    <property type="match status" value="1"/>
</dbReference>
<sequence>MSSMPDVSPVRPGRPRSATASAEVMRTALELALEGGIHHATVERIVSVSGVAKSTIYRRWPNAVAIVMDAFLEAVGPSIAYDDELPVVASFRRSVLALAEVLNGPHGRLLQYLLGAAQSDPVLSRAFVERWIGPRRQMGRQAIVGAVERGELRPEIDPDLSMDLIYGAVYYRLSVSFSEIDQDFVEAVIDRALGPYVRDRPDG</sequence>
<evidence type="ECO:0000256" key="2">
    <source>
        <dbReference type="ARBA" id="ARBA00023125"/>
    </source>
</evidence>
<evidence type="ECO:0000256" key="3">
    <source>
        <dbReference type="ARBA" id="ARBA00023163"/>
    </source>
</evidence>
<dbReference type="InterPro" id="IPR011075">
    <property type="entry name" value="TetR_C"/>
</dbReference>
<organism evidence="6 7">
    <name type="scientific">Salinicola acroporae</name>
    <dbReference type="NCBI Taxonomy" id="1541440"/>
    <lineage>
        <taxon>Bacteria</taxon>
        <taxon>Pseudomonadati</taxon>
        <taxon>Pseudomonadota</taxon>
        <taxon>Gammaproteobacteria</taxon>
        <taxon>Oceanospirillales</taxon>
        <taxon>Halomonadaceae</taxon>
        <taxon>Salinicola</taxon>
    </lineage>
</organism>
<dbReference type="InterPro" id="IPR036271">
    <property type="entry name" value="Tet_transcr_reg_TetR-rel_C_sf"/>
</dbReference>
<accession>A0ABT6I4I9</accession>
<keyword evidence="7" id="KW-1185">Reference proteome</keyword>
<dbReference type="InterPro" id="IPR001647">
    <property type="entry name" value="HTH_TetR"/>
</dbReference>
<dbReference type="Gene3D" id="1.10.10.60">
    <property type="entry name" value="Homeodomain-like"/>
    <property type="match status" value="1"/>
</dbReference>
<keyword evidence="1" id="KW-0805">Transcription regulation</keyword>
<dbReference type="PANTHER" id="PTHR30055">
    <property type="entry name" value="HTH-TYPE TRANSCRIPTIONAL REGULATOR RUTR"/>
    <property type="match status" value="1"/>
</dbReference>
<dbReference type="PANTHER" id="PTHR30055:SF148">
    <property type="entry name" value="TETR-FAMILY TRANSCRIPTIONAL REGULATOR"/>
    <property type="match status" value="1"/>
</dbReference>
<name>A0ABT6I4I9_9GAMM</name>
<reference evidence="6" key="1">
    <citation type="journal article" date="2015" name="Antonie Van Leeuwenhoek">
        <title>Comparative 16S rRNA signatures and multilocus sequence analysis for the genus Salinicola and description of Salinicola acroporae sp. nov., isolated from coral Acropora digitifera.</title>
        <authorList>
            <person name="Lepcha R.T."/>
            <person name="Poddar A."/>
            <person name="Schumann P."/>
            <person name="Das S.K."/>
        </authorList>
    </citation>
    <scope>NUCLEOTIDE SEQUENCE</scope>
    <source>
        <strain evidence="6">S4-41</strain>
    </source>
</reference>
<evidence type="ECO:0000313" key="6">
    <source>
        <dbReference type="EMBL" id="MDH4572575.1"/>
    </source>
</evidence>
<dbReference type="SUPFAM" id="SSF46689">
    <property type="entry name" value="Homeodomain-like"/>
    <property type="match status" value="1"/>
</dbReference>
<evidence type="ECO:0000256" key="4">
    <source>
        <dbReference type="PROSITE-ProRule" id="PRU00335"/>
    </source>
</evidence>
<keyword evidence="3" id="KW-0804">Transcription</keyword>
<reference evidence="6" key="2">
    <citation type="submission" date="2017-11" db="EMBL/GenBank/DDBJ databases">
        <authorList>
            <person name="Das S.K."/>
        </authorList>
    </citation>
    <scope>NUCLEOTIDE SEQUENCE</scope>
    <source>
        <strain evidence="6">S4-41</strain>
    </source>
</reference>
<keyword evidence="2 4" id="KW-0238">DNA-binding</keyword>
<dbReference type="PROSITE" id="PS50977">
    <property type="entry name" value="HTH_TETR_2"/>
    <property type="match status" value="1"/>
</dbReference>
<evidence type="ECO:0000313" key="7">
    <source>
        <dbReference type="Proteomes" id="UP001162135"/>
    </source>
</evidence>
<proteinExistence type="predicted"/>
<dbReference type="Pfam" id="PF16859">
    <property type="entry name" value="TetR_C_11"/>
    <property type="match status" value="1"/>
</dbReference>
<evidence type="ECO:0000259" key="5">
    <source>
        <dbReference type="PROSITE" id="PS50977"/>
    </source>
</evidence>
<dbReference type="InterPro" id="IPR009057">
    <property type="entry name" value="Homeodomain-like_sf"/>
</dbReference>
<evidence type="ECO:0000256" key="1">
    <source>
        <dbReference type="ARBA" id="ARBA00023015"/>
    </source>
</evidence>
<dbReference type="Pfam" id="PF00440">
    <property type="entry name" value="TetR_N"/>
    <property type="match status" value="1"/>
</dbReference>
<comment type="caution">
    <text evidence="6">The sequence shown here is derived from an EMBL/GenBank/DDBJ whole genome shotgun (WGS) entry which is preliminary data.</text>
</comment>
<dbReference type="Proteomes" id="UP001162135">
    <property type="component" value="Unassembled WGS sequence"/>
</dbReference>
<dbReference type="InterPro" id="IPR050109">
    <property type="entry name" value="HTH-type_TetR-like_transc_reg"/>
</dbReference>
<dbReference type="SUPFAM" id="SSF48498">
    <property type="entry name" value="Tetracyclin repressor-like, C-terminal domain"/>
    <property type="match status" value="1"/>
</dbReference>
<feature type="domain" description="HTH tetR-type" evidence="5">
    <location>
        <begin position="18"/>
        <end position="78"/>
    </location>
</feature>
<protein>
    <submittedName>
        <fullName evidence="6">TetR family transcriptional regulator</fullName>
    </submittedName>
</protein>